<keyword evidence="1" id="KW-0597">Phosphoprotein</keyword>
<sequence length="107" mass="12749">RCSLRPKKRMLNRSSLEENIKEYYLDKNIKRKPNNLETIYEENDDTSGNSKYMSAKRFKRMLLFKTEPTASKLRKRHAKAQKVFGSKVTKSYNKRRVSMQSILDKLD</sequence>
<dbReference type="InterPro" id="IPR028149">
    <property type="entry name" value="Tantalus-like"/>
</dbReference>
<evidence type="ECO:0000259" key="2">
    <source>
        <dbReference type="Pfam" id="PF15386"/>
    </source>
</evidence>
<evidence type="ECO:0000256" key="1">
    <source>
        <dbReference type="ARBA" id="ARBA00022553"/>
    </source>
</evidence>
<organism evidence="4">
    <name type="scientific">Harpegnathos saltator</name>
    <name type="common">Jerdon's jumping ant</name>
    <dbReference type="NCBI Taxonomy" id="610380"/>
    <lineage>
        <taxon>Eukaryota</taxon>
        <taxon>Metazoa</taxon>
        <taxon>Ecdysozoa</taxon>
        <taxon>Arthropoda</taxon>
        <taxon>Hexapoda</taxon>
        <taxon>Insecta</taxon>
        <taxon>Pterygota</taxon>
        <taxon>Neoptera</taxon>
        <taxon>Endopterygota</taxon>
        <taxon>Hymenoptera</taxon>
        <taxon>Apocrita</taxon>
        <taxon>Aculeata</taxon>
        <taxon>Formicoidea</taxon>
        <taxon>Formicidae</taxon>
        <taxon>Ponerinae</taxon>
        <taxon>Ponerini</taxon>
        <taxon>Harpegnathos</taxon>
    </lineage>
</organism>
<dbReference type="Pfam" id="PF15386">
    <property type="entry name" value="Tantalus"/>
    <property type="match status" value="1"/>
</dbReference>
<dbReference type="Proteomes" id="UP000008237">
    <property type="component" value="Unassembled WGS sequence"/>
</dbReference>
<dbReference type="OMA" id="NSKYMSA"/>
<accession>E2BJS1</accession>
<dbReference type="EMBL" id="GL448636">
    <property type="protein sequence ID" value="EFN84046.1"/>
    <property type="molecule type" value="Genomic_DNA"/>
</dbReference>
<evidence type="ECO:0000313" key="4">
    <source>
        <dbReference type="Proteomes" id="UP000008237"/>
    </source>
</evidence>
<dbReference type="OrthoDB" id="8035741at2759"/>
<keyword evidence="4" id="KW-1185">Reference proteome</keyword>
<feature type="non-terminal residue" evidence="3">
    <location>
        <position position="107"/>
    </location>
</feature>
<feature type="non-terminal residue" evidence="3">
    <location>
        <position position="1"/>
    </location>
</feature>
<proteinExistence type="predicted"/>
<evidence type="ECO:0000313" key="3">
    <source>
        <dbReference type="EMBL" id="EFN84046.1"/>
    </source>
</evidence>
<feature type="domain" description="Tantalus-like" evidence="2">
    <location>
        <begin position="9"/>
        <end position="57"/>
    </location>
</feature>
<gene>
    <name evidence="3" type="ORF">EAI_06833</name>
</gene>
<name>E2BJS1_HARSA</name>
<dbReference type="AlphaFoldDB" id="E2BJS1"/>
<reference evidence="3 4" key="1">
    <citation type="journal article" date="2010" name="Science">
        <title>Genomic comparison of the ants Camponotus floridanus and Harpegnathos saltator.</title>
        <authorList>
            <person name="Bonasio R."/>
            <person name="Zhang G."/>
            <person name="Ye C."/>
            <person name="Mutti N.S."/>
            <person name="Fang X."/>
            <person name="Qin N."/>
            <person name="Donahue G."/>
            <person name="Yang P."/>
            <person name="Li Q."/>
            <person name="Li C."/>
            <person name="Zhang P."/>
            <person name="Huang Z."/>
            <person name="Berger S.L."/>
            <person name="Reinberg D."/>
            <person name="Wang J."/>
            <person name="Liebig J."/>
        </authorList>
    </citation>
    <scope>NUCLEOTIDE SEQUENCE [LARGE SCALE GENOMIC DNA]</scope>
    <source>
        <strain evidence="3 4">R22 G/1</strain>
    </source>
</reference>
<protein>
    <recommendedName>
        <fullName evidence="2">Tantalus-like domain-containing protein</fullName>
    </recommendedName>
</protein>
<dbReference type="InParanoid" id="E2BJS1"/>